<keyword evidence="3" id="KW-0788">Thiol protease</keyword>
<sequence length="167" mass="18573">MKKWLFGFLGVALIVVCSVFGYVSYQKHEGEVFKQNIEKKMPVDQINAHAKSYKEDATNVNNDMSLGQMLSIQKEAIEMGVNKQVFAQIQIPALGLALPIFKGANQYTLSLGAATYFYEDAEMGKGNYVLAGHNMEMPGVLFSDIQKLSLGEVMDLVSNDGVYRYKV</sequence>
<proteinExistence type="predicted"/>
<dbReference type="GO" id="GO:0008234">
    <property type="term" value="F:cysteine-type peptidase activity"/>
    <property type="evidence" value="ECO:0007669"/>
    <property type="project" value="UniProtKB-KW"/>
</dbReference>
<dbReference type="CDD" id="cd06165">
    <property type="entry name" value="Sortase_A"/>
    <property type="match status" value="1"/>
</dbReference>
<comment type="caution">
    <text evidence="4">The sequence shown here is derived from an EMBL/GenBank/DDBJ whole genome shotgun (WGS) entry which is preliminary data.</text>
</comment>
<keyword evidence="1" id="KW-0645">Protease</keyword>
<evidence type="ECO:0000256" key="3">
    <source>
        <dbReference type="ARBA" id="ARBA00022807"/>
    </source>
</evidence>
<dbReference type="AlphaFoldDB" id="A0A1S8KJT9"/>
<protein>
    <submittedName>
        <fullName evidence="4">Sortase</fullName>
    </submittedName>
</protein>
<evidence type="ECO:0000256" key="1">
    <source>
        <dbReference type="ARBA" id="ARBA00022670"/>
    </source>
</evidence>
<keyword evidence="2" id="KW-0378">Hydrolase</keyword>
<evidence type="ECO:0000256" key="2">
    <source>
        <dbReference type="ARBA" id="ARBA00022801"/>
    </source>
</evidence>
<name>A0A1S8KJT9_ENTFC</name>
<dbReference type="InterPro" id="IPR042007">
    <property type="entry name" value="Sortase_A"/>
</dbReference>
<evidence type="ECO:0000313" key="5">
    <source>
        <dbReference type="Proteomes" id="UP000191171"/>
    </source>
</evidence>
<dbReference type="InterPro" id="IPR023365">
    <property type="entry name" value="Sortase_dom-sf"/>
</dbReference>
<accession>A0A1S8KJT9</accession>
<evidence type="ECO:0000313" key="4">
    <source>
        <dbReference type="EMBL" id="OOL80019.1"/>
    </source>
</evidence>
<dbReference type="InterPro" id="IPR005754">
    <property type="entry name" value="Sortase"/>
</dbReference>
<dbReference type="GO" id="GO:0006508">
    <property type="term" value="P:proteolysis"/>
    <property type="evidence" value="ECO:0007669"/>
    <property type="project" value="UniProtKB-KW"/>
</dbReference>
<dbReference type="EMBL" id="MVGJ01000100">
    <property type="protein sequence ID" value="OOL80019.1"/>
    <property type="molecule type" value="Genomic_DNA"/>
</dbReference>
<gene>
    <name evidence="4" type="ORF">B1P95_13340</name>
</gene>
<reference evidence="4 5" key="1">
    <citation type="submission" date="2017-02" db="EMBL/GenBank/DDBJ databases">
        <title>Clonality and virulence of isolates of VRE in Hematopoietic Stem Cell Transplanted (HSCT) patients.</title>
        <authorList>
            <person name="Marchi A.P."/>
            <person name="Martins R.C."/>
            <person name="Marie S.K."/>
            <person name="Levin A.S."/>
            <person name="Costa S.F."/>
        </authorList>
    </citation>
    <scope>NUCLEOTIDE SEQUENCE [LARGE SCALE GENOMIC DNA]</scope>
    <source>
        <strain evidence="4 5">LIM1759</strain>
    </source>
</reference>
<dbReference type="SUPFAM" id="SSF63817">
    <property type="entry name" value="Sortase"/>
    <property type="match status" value="1"/>
</dbReference>
<feature type="non-terminal residue" evidence="4">
    <location>
        <position position="167"/>
    </location>
</feature>
<dbReference type="Proteomes" id="UP000191171">
    <property type="component" value="Unassembled WGS sequence"/>
</dbReference>
<dbReference type="Pfam" id="PF04203">
    <property type="entry name" value="Sortase"/>
    <property type="match status" value="1"/>
</dbReference>
<organism evidence="4 5">
    <name type="scientific">Enterococcus faecium</name>
    <name type="common">Streptococcus faecium</name>
    <dbReference type="NCBI Taxonomy" id="1352"/>
    <lineage>
        <taxon>Bacteria</taxon>
        <taxon>Bacillati</taxon>
        <taxon>Bacillota</taxon>
        <taxon>Bacilli</taxon>
        <taxon>Lactobacillales</taxon>
        <taxon>Enterococcaceae</taxon>
        <taxon>Enterococcus</taxon>
    </lineage>
</organism>
<dbReference type="Gene3D" id="2.40.260.10">
    <property type="entry name" value="Sortase"/>
    <property type="match status" value="1"/>
</dbReference>